<gene>
    <name evidence="2" type="ORF">CPELLU_LOCUS16559</name>
</gene>
<dbReference type="AlphaFoldDB" id="A0A9N9JKM8"/>
<comment type="caution">
    <text evidence="2">The sequence shown here is derived from an EMBL/GenBank/DDBJ whole genome shotgun (WGS) entry which is preliminary data.</text>
</comment>
<keyword evidence="3" id="KW-1185">Reference proteome</keyword>
<dbReference type="OrthoDB" id="2443390at2759"/>
<name>A0A9N9JKM8_9GLOM</name>
<proteinExistence type="predicted"/>
<organism evidence="2 3">
    <name type="scientific">Cetraspora pellucida</name>
    <dbReference type="NCBI Taxonomy" id="1433469"/>
    <lineage>
        <taxon>Eukaryota</taxon>
        <taxon>Fungi</taxon>
        <taxon>Fungi incertae sedis</taxon>
        <taxon>Mucoromycota</taxon>
        <taxon>Glomeromycotina</taxon>
        <taxon>Glomeromycetes</taxon>
        <taxon>Diversisporales</taxon>
        <taxon>Gigasporaceae</taxon>
        <taxon>Cetraspora</taxon>
    </lineage>
</organism>
<dbReference type="EMBL" id="CAJVQA010024865">
    <property type="protein sequence ID" value="CAG8783968.1"/>
    <property type="molecule type" value="Genomic_DNA"/>
</dbReference>
<dbReference type="Proteomes" id="UP000789759">
    <property type="component" value="Unassembled WGS sequence"/>
</dbReference>
<sequence length="606" mass="68197">GRKLEILEQDPLILQTVNSIVELSRFKLGTIANNLTQLLEGVSQNTTAITAIISDLPAEVLQSQLFILKILSACTTHHWKFYRGTLQKELDALSKNSPETSPTSPTVNNEIPSVTNDQQPAPPTSNYNGNARRFRPPRSWDDPPQLEEALATYILNVLSKFLHLMANHDDSIPSSGPASVGATADIISEIYKNAGRVIFYISASNWSVVFSRIRNRISHLAAAGDNLAETAELRLLEVSDLNSIRLSMVLQELCDSISTLRKPAQMVMATVLRKAIWNWIEVFPAEFVTLCQTQRRMGGNPERLFEICNTLVANNFPNSCKAFWPLQTMLLILCPDLLFSAAMHDKTSNTNRKTQNQFLERLKNALRNNTRGQRGLADIAAICYVDICKASTYVNYSDSSTLRSIVPDIEDELKSKLFNPACPFPNENRVDHRLMTDCLTALFRLNPRKTQESLISLCLQDNAPSAFKLVLVKSCNSIASEENRLPWNLQFSSMRPILAGPFRKLFQDIMSNGDKPVWNRYKAEKTEIILNLLRLYRTDPKLAIVVESQDHSKDNQSIILAINDCLNDPNVAIRTAAAETLLEFHNVELIELWGSPDNKMQLFWPI</sequence>
<reference evidence="2" key="1">
    <citation type="submission" date="2021-06" db="EMBL/GenBank/DDBJ databases">
        <authorList>
            <person name="Kallberg Y."/>
            <person name="Tangrot J."/>
            <person name="Rosling A."/>
        </authorList>
    </citation>
    <scope>NUCLEOTIDE SEQUENCE</scope>
    <source>
        <strain evidence="2">FL966</strain>
    </source>
</reference>
<feature type="compositionally biased region" description="Polar residues" evidence="1">
    <location>
        <begin position="94"/>
        <end position="129"/>
    </location>
</feature>
<feature type="region of interest" description="Disordered" evidence="1">
    <location>
        <begin position="94"/>
        <end position="141"/>
    </location>
</feature>
<evidence type="ECO:0000256" key="1">
    <source>
        <dbReference type="SAM" id="MobiDB-lite"/>
    </source>
</evidence>
<accession>A0A9N9JKM8</accession>
<evidence type="ECO:0000313" key="3">
    <source>
        <dbReference type="Proteomes" id="UP000789759"/>
    </source>
</evidence>
<feature type="non-terminal residue" evidence="2">
    <location>
        <position position="1"/>
    </location>
</feature>
<protein>
    <submittedName>
        <fullName evidence="2">23848_t:CDS:1</fullName>
    </submittedName>
</protein>
<feature type="non-terminal residue" evidence="2">
    <location>
        <position position="606"/>
    </location>
</feature>
<evidence type="ECO:0000313" key="2">
    <source>
        <dbReference type="EMBL" id="CAG8783968.1"/>
    </source>
</evidence>